<keyword evidence="2" id="KW-1133">Transmembrane helix</keyword>
<evidence type="ECO:0000313" key="3">
    <source>
        <dbReference type="EMBL" id="KAF7304132.1"/>
    </source>
</evidence>
<organism evidence="3 4">
    <name type="scientific">Mycena indigotica</name>
    <dbReference type="NCBI Taxonomy" id="2126181"/>
    <lineage>
        <taxon>Eukaryota</taxon>
        <taxon>Fungi</taxon>
        <taxon>Dikarya</taxon>
        <taxon>Basidiomycota</taxon>
        <taxon>Agaricomycotina</taxon>
        <taxon>Agaricomycetes</taxon>
        <taxon>Agaricomycetidae</taxon>
        <taxon>Agaricales</taxon>
        <taxon>Marasmiineae</taxon>
        <taxon>Mycenaceae</taxon>
        <taxon>Mycena</taxon>
    </lineage>
</organism>
<keyword evidence="4" id="KW-1185">Reference proteome</keyword>
<protein>
    <submittedName>
        <fullName evidence="3">Uncharacterized protein</fullName>
    </submittedName>
</protein>
<evidence type="ECO:0000313" key="4">
    <source>
        <dbReference type="Proteomes" id="UP000636479"/>
    </source>
</evidence>
<dbReference type="GeneID" id="59345699"/>
<feature type="transmembrane region" description="Helical" evidence="2">
    <location>
        <begin position="55"/>
        <end position="77"/>
    </location>
</feature>
<accession>A0A8H6SSK7</accession>
<evidence type="ECO:0000256" key="2">
    <source>
        <dbReference type="SAM" id="Phobius"/>
    </source>
</evidence>
<keyword evidence="2" id="KW-0472">Membrane</keyword>
<keyword evidence="2" id="KW-0812">Transmembrane</keyword>
<comment type="caution">
    <text evidence="3">The sequence shown here is derived from an EMBL/GenBank/DDBJ whole genome shotgun (WGS) entry which is preliminary data.</text>
</comment>
<dbReference type="OrthoDB" id="2355659at2759"/>
<feature type="compositionally biased region" description="Basic residues" evidence="1">
    <location>
        <begin position="215"/>
        <end position="260"/>
    </location>
</feature>
<dbReference type="RefSeq" id="XP_037221104.1">
    <property type="nucleotide sequence ID" value="XM_037363183.1"/>
</dbReference>
<dbReference type="EMBL" id="JACAZF010000005">
    <property type="protein sequence ID" value="KAF7304132.1"/>
    <property type="molecule type" value="Genomic_DNA"/>
</dbReference>
<reference evidence="3" key="1">
    <citation type="submission" date="2020-05" db="EMBL/GenBank/DDBJ databases">
        <title>Mycena genomes resolve the evolution of fungal bioluminescence.</title>
        <authorList>
            <person name="Tsai I.J."/>
        </authorList>
    </citation>
    <scope>NUCLEOTIDE SEQUENCE</scope>
    <source>
        <strain evidence="3">171206Taipei</strain>
    </source>
</reference>
<sequence length="273" mass="30262">MPPRMTIPKAASLVITLSGGLVHTYLALKLASSWATLRALEAETEYENAFRLDGLRVLFLLVALYLIAASCISFLGFSGVLRARPSHVRLYRDCASADLAFTALLGLVAAAVAFHPGTPAPTCDAPELAPLLPLIGAVLAPFLPAQLAPDEACERYLTQLGVAAAAALLVLAVVRVHFLLAVNTHYAALLRQQQRAPDTEADATHRIRLLPLPPRRPRRRRRLRPRPRARRRRRPRRDLGPRRRGGRGRRPARRQRRPHQARVDLNTPLYIPS</sequence>
<evidence type="ECO:0000256" key="1">
    <source>
        <dbReference type="SAM" id="MobiDB-lite"/>
    </source>
</evidence>
<gene>
    <name evidence="3" type="ORF">MIND_00644800</name>
</gene>
<name>A0A8H6SSK7_9AGAR</name>
<feature type="transmembrane region" description="Helical" evidence="2">
    <location>
        <begin position="128"/>
        <end position="148"/>
    </location>
</feature>
<feature type="transmembrane region" description="Helical" evidence="2">
    <location>
        <begin position="97"/>
        <end position="116"/>
    </location>
</feature>
<feature type="transmembrane region" description="Helical" evidence="2">
    <location>
        <begin position="160"/>
        <end position="182"/>
    </location>
</feature>
<dbReference type="Proteomes" id="UP000636479">
    <property type="component" value="Unassembled WGS sequence"/>
</dbReference>
<feature type="region of interest" description="Disordered" evidence="1">
    <location>
        <begin position="211"/>
        <end position="273"/>
    </location>
</feature>
<dbReference type="AlphaFoldDB" id="A0A8H6SSK7"/>
<proteinExistence type="predicted"/>